<evidence type="ECO:0000256" key="11">
    <source>
        <dbReference type="ARBA" id="ARBA00047967"/>
    </source>
</evidence>
<accession>A0A4Y1Z9S1</accession>
<sequence length="138" mass="15489">MSVREDLLAKYSSKVYKNREKHLVQLEDVTNPQEIAANKRAIPGVMTARGCCYAGCKGVVLGPLKDVCIIVHGAIGCSFYTWNTRRNKSKADENSKGQNFVPYCFSTDMQESDIIFGGEKSSKRLLMKRWNCFIPTVS</sequence>
<gene>
    <name evidence="14" type="ORF">NBRC111894_1142</name>
</gene>
<keyword evidence="8" id="KW-0411">Iron-sulfur</keyword>
<dbReference type="Proteomes" id="UP000319716">
    <property type="component" value="Unassembled WGS sequence"/>
</dbReference>
<dbReference type="EMBL" id="BEXB01000007">
    <property type="protein sequence ID" value="GAY75588.1"/>
    <property type="molecule type" value="Genomic_DNA"/>
</dbReference>
<dbReference type="Gene3D" id="3.40.50.1980">
    <property type="entry name" value="Nitrogenase molybdenum iron protein domain"/>
    <property type="match status" value="1"/>
</dbReference>
<evidence type="ECO:0000313" key="15">
    <source>
        <dbReference type="Proteomes" id="UP000319716"/>
    </source>
</evidence>
<dbReference type="Pfam" id="PF00148">
    <property type="entry name" value="Oxidored_nitro"/>
    <property type="match status" value="1"/>
</dbReference>
<evidence type="ECO:0000256" key="9">
    <source>
        <dbReference type="ARBA" id="ARBA00023231"/>
    </source>
</evidence>
<evidence type="ECO:0000256" key="4">
    <source>
        <dbReference type="ARBA" id="ARBA00022741"/>
    </source>
</evidence>
<dbReference type="GO" id="GO:0005524">
    <property type="term" value="F:ATP binding"/>
    <property type="evidence" value="ECO:0007669"/>
    <property type="project" value="UniProtKB-KW"/>
</dbReference>
<dbReference type="InterPro" id="IPR010143">
    <property type="entry name" value="Nase_comp1_asu"/>
</dbReference>
<keyword evidence="3" id="KW-0479">Metal-binding</keyword>
<keyword evidence="4" id="KW-0547">Nucleotide-binding</keyword>
<comment type="cofactor">
    <cofactor evidence="1">
        <name>[8Fe-7S] cluster</name>
        <dbReference type="ChEBI" id="CHEBI:21143"/>
    </cofactor>
</comment>
<dbReference type="PROSITE" id="PS00699">
    <property type="entry name" value="NITROGENASE_1_1"/>
    <property type="match status" value="1"/>
</dbReference>
<evidence type="ECO:0000313" key="14">
    <source>
        <dbReference type="EMBL" id="GAY75588.1"/>
    </source>
</evidence>
<dbReference type="GO" id="GO:0051536">
    <property type="term" value="F:iron-sulfur cluster binding"/>
    <property type="evidence" value="ECO:0007669"/>
    <property type="project" value="UniProtKB-KW"/>
</dbReference>
<keyword evidence="7" id="KW-0408">Iron</keyword>
<evidence type="ECO:0000256" key="6">
    <source>
        <dbReference type="ARBA" id="ARBA00023002"/>
    </source>
</evidence>
<evidence type="ECO:0000256" key="10">
    <source>
        <dbReference type="ARBA" id="ARBA00030899"/>
    </source>
</evidence>
<keyword evidence="6 14" id="KW-0560">Oxidoreductase</keyword>
<comment type="caution">
    <text evidence="14">The sequence shown here is derived from an EMBL/GenBank/DDBJ whole genome shotgun (WGS) entry which is preliminary data.</text>
</comment>
<dbReference type="InterPro" id="IPR000510">
    <property type="entry name" value="Nase/OxRdtase_comp1"/>
</dbReference>
<evidence type="ECO:0000256" key="3">
    <source>
        <dbReference type="ARBA" id="ARBA00022723"/>
    </source>
</evidence>
<name>A0A4Y1Z9S1_9BACL</name>
<dbReference type="PANTHER" id="PTHR43457">
    <property type="entry name" value="NITROGENASE MOLYBDENUM-IRON PROTEIN ALPHA CHAIN"/>
    <property type="match status" value="1"/>
</dbReference>
<evidence type="ECO:0000256" key="1">
    <source>
        <dbReference type="ARBA" id="ARBA00001919"/>
    </source>
</evidence>
<comment type="catalytic activity">
    <reaction evidence="11">
        <text>N2 + 8 reduced [2Fe-2S]-[ferredoxin] + 16 ATP + 16 H2O = H2 + 8 oxidized [2Fe-2S]-[ferredoxin] + 2 NH4(+) + 16 ADP + 16 phosphate + 6 H(+)</text>
        <dbReference type="Rhea" id="RHEA:21448"/>
        <dbReference type="Rhea" id="RHEA-COMP:10000"/>
        <dbReference type="Rhea" id="RHEA-COMP:10001"/>
        <dbReference type="ChEBI" id="CHEBI:15377"/>
        <dbReference type="ChEBI" id="CHEBI:15378"/>
        <dbReference type="ChEBI" id="CHEBI:17997"/>
        <dbReference type="ChEBI" id="CHEBI:18276"/>
        <dbReference type="ChEBI" id="CHEBI:28938"/>
        <dbReference type="ChEBI" id="CHEBI:30616"/>
        <dbReference type="ChEBI" id="CHEBI:33737"/>
        <dbReference type="ChEBI" id="CHEBI:33738"/>
        <dbReference type="ChEBI" id="CHEBI:43474"/>
        <dbReference type="ChEBI" id="CHEBI:456216"/>
        <dbReference type="EC" id="1.18.6.1"/>
    </reaction>
</comment>
<evidence type="ECO:0000256" key="2">
    <source>
        <dbReference type="ARBA" id="ARBA00012773"/>
    </source>
</evidence>
<dbReference type="SUPFAM" id="SSF53807">
    <property type="entry name" value="Helical backbone' metal receptor"/>
    <property type="match status" value="1"/>
</dbReference>
<keyword evidence="9 12" id="KW-0535">Nitrogen fixation</keyword>
<dbReference type="GO" id="GO:0016163">
    <property type="term" value="F:nitrogenase activity"/>
    <property type="evidence" value="ECO:0007669"/>
    <property type="project" value="UniProtKB-EC"/>
</dbReference>
<protein>
    <recommendedName>
        <fullName evidence="2">nitrogenase</fullName>
        <ecNumber evidence="2">1.18.6.1</ecNumber>
    </recommendedName>
    <alternativeName>
        <fullName evidence="10">Nitrogenase component I</fullName>
    </alternativeName>
</protein>
<dbReference type="GO" id="GO:0046872">
    <property type="term" value="F:metal ion binding"/>
    <property type="evidence" value="ECO:0007669"/>
    <property type="project" value="UniProtKB-KW"/>
</dbReference>
<keyword evidence="5" id="KW-0067">ATP-binding</keyword>
<dbReference type="InterPro" id="IPR000318">
    <property type="entry name" value="Nase_comp1_CS"/>
</dbReference>
<dbReference type="AlphaFoldDB" id="A0A4Y1Z9S1"/>
<reference evidence="14 15" key="1">
    <citation type="submission" date="2017-11" db="EMBL/GenBank/DDBJ databases">
        <title>Draft Genome Sequence of Sporolactobacillus inulinus NBRC 111894 Isolated from Koso, a Japanese Sugar-Vegetable Fermented Beverage.</title>
        <authorList>
            <person name="Chiou T.Y."/>
            <person name="Oshima K."/>
            <person name="Suda W."/>
            <person name="Hattori M."/>
            <person name="Takahashi T."/>
        </authorList>
    </citation>
    <scope>NUCLEOTIDE SEQUENCE [LARGE SCALE GENOMIC DNA]</scope>
    <source>
        <strain evidence="14 15">NBRC111894</strain>
    </source>
</reference>
<evidence type="ECO:0000256" key="5">
    <source>
        <dbReference type="ARBA" id="ARBA00022840"/>
    </source>
</evidence>
<proteinExistence type="inferred from homology"/>
<organism evidence="14 15">
    <name type="scientific">Sporolactobacillus inulinus</name>
    <dbReference type="NCBI Taxonomy" id="2078"/>
    <lineage>
        <taxon>Bacteria</taxon>
        <taxon>Bacillati</taxon>
        <taxon>Bacillota</taxon>
        <taxon>Bacilli</taxon>
        <taxon>Bacillales</taxon>
        <taxon>Sporolactobacillaceae</taxon>
        <taxon>Sporolactobacillus</taxon>
    </lineage>
</organism>
<evidence type="ECO:0000256" key="8">
    <source>
        <dbReference type="ARBA" id="ARBA00023014"/>
    </source>
</evidence>
<evidence type="ECO:0000256" key="7">
    <source>
        <dbReference type="ARBA" id="ARBA00023004"/>
    </source>
</evidence>
<evidence type="ECO:0000256" key="12">
    <source>
        <dbReference type="RuleBase" id="RU004021"/>
    </source>
</evidence>
<feature type="domain" description="Nitrogenase/oxidoreductase component 1" evidence="13">
    <location>
        <begin position="51"/>
        <end position="123"/>
    </location>
</feature>
<comment type="similarity">
    <text evidence="12">Belongs to the NifD/NifK/NifE/NifN family.</text>
</comment>
<evidence type="ECO:0000259" key="13">
    <source>
        <dbReference type="Pfam" id="PF00148"/>
    </source>
</evidence>
<dbReference type="EC" id="1.18.6.1" evidence="2"/>
<dbReference type="PANTHER" id="PTHR43457:SF1">
    <property type="entry name" value="NITROGENASE MOLYBDENUM-IRON PROTEIN ALPHA CHAIN"/>
    <property type="match status" value="1"/>
</dbReference>